<gene>
    <name evidence="1" type="ORF">E8A74_20775</name>
</gene>
<dbReference type="OrthoDB" id="9805434at2"/>
<protein>
    <submittedName>
        <fullName evidence="1">Uncharacterized protein</fullName>
    </submittedName>
</protein>
<proteinExistence type="predicted"/>
<organism evidence="1 2">
    <name type="scientific">Polyangium fumosum</name>
    <dbReference type="NCBI Taxonomy" id="889272"/>
    <lineage>
        <taxon>Bacteria</taxon>
        <taxon>Pseudomonadati</taxon>
        <taxon>Myxococcota</taxon>
        <taxon>Polyangia</taxon>
        <taxon>Polyangiales</taxon>
        <taxon>Polyangiaceae</taxon>
        <taxon>Polyangium</taxon>
    </lineage>
</organism>
<dbReference type="AlphaFoldDB" id="A0A4U1JC63"/>
<reference evidence="1 2" key="1">
    <citation type="submission" date="2019-04" db="EMBL/GenBank/DDBJ databases">
        <authorList>
            <person name="Li Y."/>
            <person name="Wang J."/>
        </authorList>
    </citation>
    <scope>NUCLEOTIDE SEQUENCE [LARGE SCALE GENOMIC DNA]</scope>
    <source>
        <strain evidence="1 2">DSM 14668</strain>
    </source>
</reference>
<sequence length="303" mass="31580">MQIARCSGVVVASLLGFQAITGIMGCSEVGGPTTDAVPLEGGHAEASVERALEGTLLIEVGHTSPEMDGFLVRADREVSLELTIEGRSTFADGSTSRSLVAGPGDVVRLPAILAADTVDESFVIGKVDGAEVDRQRIATLPEGGVEELKNSFKEMSGAVLHAGEAFAIVDEDAVASQASAIGSPAGILYAGEDDIIPLGLCVREAWGPGKVVWDFANPQASGYSSKPENAWNLVWASAPQQDTDGIYRSGWGCGQAFKIPDSCTATVAANGTISYCCNWAMQQLGHVCQWVNPGAIGWPNCPL</sequence>
<dbReference type="PROSITE" id="PS51257">
    <property type="entry name" value="PROKAR_LIPOPROTEIN"/>
    <property type="match status" value="1"/>
</dbReference>
<accession>A0A4U1JC63</accession>
<evidence type="ECO:0000313" key="2">
    <source>
        <dbReference type="Proteomes" id="UP000309215"/>
    </source>
</evidence>
<evidence type="ECO:0000313" key="1">
    <source>
        <dbReference type="EMBL" id="TKD05242.1"/>
    </source>
</evidence>
<dbReference type="RefSeq" id="WP_136930790.1">
    <property type="nucleotide sequence ID" value="NZ_SSMQ01000021.1"/>
</dbReference>
<dbReference type="EMBL" id="SSMQ01000021">
    <property type="protein sequence ID" value="TKD05242.1"/>
    <property type="molecule type" value="Genomic_DNA"/>
</dbReference>
<comment type="caution">
    <text evidence="1">The sequence shown here is derived from an EMBL/GenBank/DDBJ whole genome shotgun (WGS) entry which is preliminary data.</text>
</comment>
<name>A0A4U1JC63_9BACT</name>
<dbReference type="Proteomes" id="UP000309215">
    <property type="component" value="Unassembled WGS sequence"/>
</dbReference>
<keyword evidence="2" id="KW-1185">Reference proteome</keyword>